<evidence type="ECO:0000256" key="1">
    <source>
        <dbReference type="SAM" id="Coils"/>
    </source>
</evidence>
<feature type="compositionally biased region" description="Low complexity" evidence="2">
    <location>
        <begin position="164"/>
        <end position="173"/>
    </location>
</feature>
<feature type="compositionally biased region" description="Basic and acidic residues" evidence="2">
    <location>
        <begin position="115"/>
        <end position="124"/>
    </location>
</feature>
<evidence type="ECO:0000313" key="4">
    <source>
        <dbReference type="Proteomes" id="UP001459277"/>
    </source>
</evidence>
<dbReference type="AlphaFoldDB" id="A0AAW2DZY1"/>
<keyword evidence="4" id="KW-1185">Reference proteome</keyword>
<protein>
    <submittedName>
        <fullName evidence="3">Uncharacterized protein</fullName>
    </submittedName>
</protein>
<organism evidence="3 4">
    <name type="scientific">Lithocarpus litseifolius</name>
    <dbReference type="NCBI Taxonomy" id="425828"/>
    <lineage>
        <taxon>Eukaryota</taxon>
        <taxon>Viridiplantae</taxon>
        <taxon>Streptophyta</taxon>
        <taxon>Embryophyta</taxon>
        <taxon>Tracheophyta</taxon>
        <taxon>Spermatophyta</taxon>
        <taxon>Magnoliopsida</taxon>
        <taxon>eudicotyledons</taxon>
        <taxon>Gunneridae</taxon>
        <taxon>Pentapetalae</taxon>
        <taxon>rosids</taxon>
        <taxon>fabids</taxon>
        <taxon>Fagales</taxon>
        <taxon>Fagaceae</taxon>
        <taxon>Lithocarpus</taxon>
    </lineage>
</organism>
<evidence type="ECO:0000256" key="2">
    <source>
        <dbReference type="SAM" id="MobiDB-lite"/>
    </source>
</evidence>
<accession>A0AAW2DZY1</accession>
<gene>
    <name evidence="3" type="ORF">SO802_003381</name>
</gene>
<dbReference type="EMBL" id="JAZDWU010000001">
    <property type="protein sequence ID" value="KAL0016312.1"/>
    <property type="molecule type" value="Genomic_DNA"/>
</dbReference>
<keyword evidence="1" id="KW-0175">Coiled coil</keyword>
<dbReference type="Proteomes" id="UP001459277">
    <property type="component" value="Unassembled WGS sequence"/>
</dbReference>
<feature type="compositionally biased region" description="Pro residues" evidence="2">
    <location>
        <begin position="151"/>
        <end position="163"/>
    </location>
</feature>
<feature type="compositionally biased region" description="Basic and acidic residues" evidence="2">
    <location>
        <begin position="181"/>
        <end position="215"/>
    </location>
</feature>
<feature type="region of interest" description="Disordered" evidence="2">
    <location>
        <begin position="115"/>
        <end position="222"/>
    </location>
</feature>
<proteinExistence type="predicted"/>
<comment type="caution">
    <text evidence="3">The sequence shown here is derived from an EMBL/GenBank/DDBJ whole genome shotgun (WGS) entry which is preliminary data.</text>
</comment>
<reference evidence="3 4" key="1">
    <citation type="submission" date="2024-01" db="EMBL/GenBank/DDBJ databases">
        <title>A telomere-to-telomere, gap-free genome of sweet tea (Lithocarpus litseifolius).</title>
        <authorList>
            <person name="Zhou J."/>
        </authorList>
    </citation>
    <scope>NUCLEOTIDE SEQUENCE [LARGE SCALE GENOMIC DNA]</scope>
    <source>
        <strain evidence="3">Zhou-2022a</strain>
        <tissue evidence="3">Leaf</tissue>
    </source>
</reference>
<feature type="coiled-coil region" evidence="1">
    <location>
        <begin position="231"/>
        <end position="272"/>
    </location>
</feature>
<sequence length="303" mass="34205">MDFVNLTIVYSSNVYADKRHFSPRLSLVNVTGLNKVLQSEIFASADGQLRAIHVIFDFQPLSTAFQDVGQAIRAGDPRIHRIDVLRPDFLAQEDLLQLNFLFNIPHEKLVVTRIDTSSEEKEKTASNPRRGLKELVAGRKGSSSKDNPKTQLPPNPPLPPLPSPLGLLPVPNLQKKKRKGKEIEEGKVFPPKEPKQQKVTKDREREISVESKEDSLGAEVTQQDFETKEWIREARNEAKAQAQSRAKVEKSLGTLKHEKAELAKKLTAAERARLSVESFLKSVETQAEEQRQWLHLTKIELAT</sequence>
<name>A0AAW2DZY1_9ROSI</name>
<evidence type="ECO:0000313" key="3">
    <source>
        <dbReference type="EMBL" id="KAL0016312.1"/>
    </source>
</evidence>